<dbReference type="AlphaFoldDB" id="A0AAW0CGM3"/>
<protein>
    <recommendedName>
        <fullName evidence="3">F-box domain-containing protein</fullName>
    </recommendedName>
</protein>
<sequence>MGQDWVLLNLDKREMHGSGSWGKLGEFLFDGFSLNRLSKSLMAYPNPTRDSVVYSIKPGELVTPSTSYKRRWPLKAVSRSKPNTLIHLPVELICEIYSHLNRRLDVVCLAATCQHMWEVGRPAVYRHIMDRYRASIVSWPGDRIMCMGNYLETEDIPAEVLTHDERKELLDYAPQDQCVPYTYVHNEYYGTKEHYFHTWTFTRSESASARRLTYEDESALHDLLHVPAQEPVPLHSPVLRNISRKYYVRWSAVQGLKKAYKPHKDIFSRVGFGEVLITRICLSSDPSSAIPYNGPLHRGAWAGHCFDIVSASEMDNETWLDVSDEVLKDVEDIWRADYHVKDDVPRVYSL</sequence>
<organism evidence="1 2">
    <name type="scientific">Favolaschia claudopus</name>
    <dbReference type="NCBI Taxonomy" id="2862362"/>
    <lineage>
        <taxon>Eukaryota</taxon>
        <taxon>Fungi</taxon>
        <taxon>Dikarya</taxon>
        <taxon>Basidiomycota</taxon>
        <taxon>Agaricomycotina</taxon>
        <taxon>Agaricomycetes</taxon>
        <taxon>Agaricomycetidae</taxon>
        <taxon>Agaricales</taxon>
        <taxon>Marasmiineae</taxon>
        <taxon>Mycenaceae</taxon>
        <taxon>Favolaschia</taxon>
    </lineage>
</organism>
<accession>A0AAW0CGM3</accession>
<evidence type="ECO:0000313" key="2">
    <source>
        <dbReference type="Proteomes" id="UP001362999"/>
    </source>
</evidence>
<name>A0AAW0CGM3_9AGAR</name>
<dbReference type="EMBL" id="JAWWNJ010000017">
    <property type="protein sequence ID" value="KAK7038196.1"/>
    <property type="molecule type" value="Genomic_DNA"/>
</dbReference>
<proteinExistence type="predicted"/>
<evidence type="ECO:0000313" key="1">
    <source>
        <dbReference type="EMBL" id="KAK7038196.1"/>
    </source>
</evidence>
<evidence type="ECO:0008006" key="3">
    <source>
        <dbReference type="Google" id="ProtNLM"/>
    </source>
</evidence>
<dbReference type="Proteomes" id="UP001362999">
    <property type="component" value="Unassembled WGS sequence"/>
</dbReference>
<gene>
    <name evidence="1" type="ORF">R3P38DRAFT_3262657</name>
</gene>
<keyword evidence="2" id="KW-1185">Reference proteome</keyword>
<reference evidence="1 2" key="1">
    <citation type="journal article" date="2024" name="J Genomics">
        <title>Draft genome sequencing and assembly of Favolaschia claudopus CIRM-BRFM 2984 isolated from oak limbs.</title>
        <authorList>
            <person name="Navarro D."/>
            <person name="Drula E."/>
            <person name="Chaduli D."/>
            <person name="Cazenave R."/>
            <person name="Ahrendt S."/>
            <person name="Wang J."/>
            <person name="Lipzen A."/>
            <person name="Daum C."/>
            <person name="Barry K."/>
            <person name="Grigoriev I.V."/>
            <person name="Favel A."/>
            <person name="Rosso M.N."/>
            <person name="Martin F."/>
        </authorList>
    </citation>
    <scope>NUCLEOTIDE SEQUENCE [LARGE SCALE GENOMIC DNA]</scope>
    <source>
        <strain evidence="1 2">CIRM-BRFM 2984</strain>
    </source>
</reference>
<comment type="caution">
    <text evidence="1">The sequence shown here is derived from an EMBL/GenBank/DDBJ whole genome shotgun (WGS) entry which is preliminary data.</text>
</comment>